<feature type="compositionally biased region" description="Low complexity" evidence="1">
    <location>
        <begin position="314"/>
        <end position="326"/>
    </location>
</feature>
<keyword evidence="3" id="KW-1185">Reference proteome</keyword>
<feature type="region of interest" description="Disordered" evidence="1">
    <location>
        <begin position="172"/>
        <end position="231"/>
    </location>
</feature>
<organism evidence="2 3">
    <name type="scientific">Lentinula lateritia</name>
    <dbReference type="NCBI Taxonomy" id="40482"/>
    <lineage>
        <taxon>Eukaryota</taxon>
        <taxon>Fungi</taxon>
        <taxon>Dikarya</taxon>
        <taxon>Basidiomycota</taxon>
        <taxon>Agaricomycotina</taxon>
        <taxon>Agaricomycetes</taxon>
        <taxon>Agaricomycetidae</taxon>
        <taxon>Agaricales</taxon>
        <taxon>Marasmiineae</taxon>
        <taxon>Omphalotaceae</taxon>
        <taxon>Lentinula</taxon>
    </lineage>
</organism>
<feature type="region of interest" description="Disordered" evidence="1">
    <location>
        <begin position="243"/>
        <end position="272"/>
    </location>
</feature>
<feature type="compositionally biased region" description="Basic and acidic residues" evidence="1">
    <location>
        <begin position="81"/>
        <end position="93"/>
    </location>
</feature>
<feature type="compositionally biased region" description="Polar residues" evidence="1">
    <location>
        <begin position="210"/>
        <end position="230"/>
    </location>
</feature>
<reference evidence="2" key="1">
    <citation type="submission" date="2022-08" db="EMBL/GenBank/DDBJ databases">
        <title>A Global Phylogenomic Analysis of the Shiitake Genus Lentinula.</title>
        <authorList>
            <consortium name="DOE Joint Genome Institute"/>
            <person name="Sierra-Patev S."/>
            <person name="Min B."/>
            <person name="Naranjo-Ortiz M."/>
            <person name="Looney B."/>
            <person name="Konkel Z."/>
            <person name="Slot J.C."/>
            <person name="Sakamoto Y."/>
            <person name="Steenwyk J.L."/>
            <person name="Rokas A."/>
            <person name="Carro J."/>
            <person name="Camarero S."/>
            <person name="Ferreira P."/>
            <person name="Molpeceres G."/>
            <person name="Ruiz-Duenas F.J."/>
            <person name="Serrano A."/>
            <person name="Henrissat B."/>
            <person name="Drula E."/>
            <person name="Hughes K.W."/>
            <person name="Mata J.L."/>
            <person name="Ishikawa N.K."/>
            <person name="Vargas-Isla R."/>
            <person name="Ushijima S."/>
            <person name="Smith C.A."/>
            <person name="Ahrendt S."/>
            <person name="Andreopoulos W."/>
            <person name="He G."/>
            <person name="Labutti K."/>
            <person name="Lipzen A."/>
            <person name="Ng V."/>
            <person name="Riley R."/>
            <person name="Sandor L."/>
            <person name="Barry K."/>
            <person name="Martinez A.T."/>
            <person name="Xiao Y."/>
            <person name="Gibbons J.G."/>
            <person name="Terashima K."/>
            <person name="Grigoriev I.V."/>
            <person name="Hibbett D.S."/>
        </authorList>
    </citation>
    <scope>NUCLEOTIDE SEQUENCE</scope>
    <source>
        <strain evidence="2">RHP3577 ss4</strain>
    </source>
</reference>
<gene>
    <name evidence="2" type="ORF">C8R41DRAFT_623668</name>
</gene>
<feature type="region of interest" description="Disordered" evidence="1">
    <location>
        <begin position="483"/>
        <end position="570"/>
    </location>
</feature>
<proteinExistence type="predicted"/>
<feature type="compositionally biased region" description="Polar residues" evidence="1">
    <location>
        <begin position="357"/>
        <end position="374"/>
    </location>
</feature>
<feature type="compositionally biased region" description="Low complexity" evidence="1">
    <location>
        <begin position="257"/>
        <end position="272"/>
    </location>
</feature>
<name>A0ABQ8V474_9AGAR</name>
<evidence type="ECO:0000313" key="2">
    <source>
        <dbReference type="EMBL" id="KAJ4469813.1"/>
    </source>
</evidence>
<feature type="compositionally biased region" description="Basic and acidic residues" evidence="1">
    <location>
        <begin position="535"/>
        <end position="550"/>
    </location>
</feature>
<sequence length="767" mass="81462">MQYSSHSFKGTSSGKAATLASVSTSDAPSPSFTLPMLPKRAKKSSRPATAPAKEDVVLLPSLQPSGRIRQPDIVYANLQALHEDDSSSDHTNSRPDSVPTTPFEPASSSAMQTSSSTMTMMQEPHSMLRDNTSHPESSLSSSQQSAGMFRNYTNTYDWAVFISAYASGRWDPHRTPNPPKGLGHSLSPQMRILGSGRKPEDDENEEVEQNRTPTANTPSVTSSENVSPVSNRLCERNDLSTRAHHQTNSDLVPQLHRSPSSFPSPSGASRASHLVSIPLGSSRSADSPAEISRYPPQKAKAGLFLNLPNLLSMSSSSSISPGLEPSPASPSPLNVALQSNALHSNTHHSPSDDSSPLSKQTKTIPQLLQSTSGPPSCAGSVQLPTTPTESSSSRAPTIIGYPLIVPASATAAHFSPSQLHSNSSYLHSSSSRTHIFPNASTLNAATLRLAGTHVNISPLALPSPEHELTDPMRAAGAPGRNILVTVPGTVPEDTDSALASSEDGSPSDRVLVDNDPVDASSPGKDPTHSRNSSTDMKRFADSGDGREGGRWLDSSESTGSLVITPGGTTRRIRISQEQKKFWKGTRDVDRPLGTYGQFSASDSHSIGSPLAKGKGKTVKIHSPGLNNGDDDYFTRGREFSAASSSQDGGRRTPKVNLGTADLEVVHLSSRSPSAELDSVDDGLDNLHPLTIFDHRELTTSPQSNLSSSQLNFGQSGDSNVIPTYISKPSLSAYSFPYLHDRAQMVPHPSGTMSVPVPAMTNDNWCAG</sequence>
<feature type="region of interest" description="Disordered" evidence="1">
    <location>
        <begin position="1"/>
        <end position="145"/>
    </location>
</feature>
<comment type="caution">
    <text evidence="2">The sequence shown here is derived from an EMBL/GenBank/DDBJ whole genome shotgun (WGS) entry which is preliminary data.</text>
</comment>
<dbReference type="EMBL" id="JANVFT010000094">
    <property type="protein sequence ID" value="KAJ4469813.1"/>
    <property type="molecule type" value="Genomic_DNA"/>
</dbReference>
<evidence type="ECO:0000313" key="3">
    <source>
        <dbReference type="Proteomes" id="UP001150217"/>
    </source>
</evidence>
<feature type="region of interest" description="Disordered" evidence="1">
    <location>
        <begin position="314"/>
        <end position="394"/>
    </location>
</feature>
<feature type="region of interest" description="Disordered" evidence="1">
    <location>
        <begin position="599"/>
        <end position="630"/>
    </location>
</feature>
<protein>
    <submittedName>
        <fullName evidence="2">Uncharacterized protein</fullName>
    </submittedName>
</protein>
<evidence type="ECO:0000256" key="1">
    <source>
        <dbReference type="SAM" id="MobiDB-lite"/>
    </source>
</evidence>
<feature type="compositionally biased region" description="Polar residues" evidence="1">
    <location>
        <begin position="1"/>
        <end position="32"/>
    </location>
</feature>
<feature type="compositionally biased region" description="Polar residues" evidence="1">
    <location>
        <begin position="382"/>
        <end position="394"/>
    </location>
</feature>
<feature type="compositionally biased region" description="Low complexity" evidence="1">
    <location>
        <begin position="106"/>
        <end position="122"/>
    </location>
</feature>
<accession>A0ABQ8V474</accession>
<dbReference type="Proteomes" id="UP001150217">
    <property type="component" value="Unassembled WGS sequence"/>
</dbReference>